<feature type="chain" id="PRO_5046025546" evidence="1">
    <location>
        <begin position="31"/>
        <end position="88"/>
    </location>
</feature>
<keyword evidence="1" id="KW-0732">Signal</keyword>
<dbReference type="Proteomes" id="UP001500968">
    <property type="component" value="Unassembled WGS sequence"/>
</dbReference>
<keyword evidence="3" id="KW-1185">Reference proteome</keyword>
<feature type="signal peptide" evidence="1">
    <location>
        <begin position="1"/>
        <end position="30"/>
    </location>
</feature>
<accession>A0ABP7TIG8</accession>
<comment type="caution">
    <text evidence="2">The sequence shown here is derived from an EMBL/GenBank/DDBJ whole genome shotgun (WGS) entry which is preliminary data.</text>
</comment>
<reference evidence="3" key="1">
    <citation type="journal article" date="2019" name="Int. J. Syst. Evol. Microbiol.">
        <title>The Global Catalogue of Microorganisms (GCM) 10K type strain sequencing project: providing services to taxonomists for standard genome sequencing and annotation.</title>
        <authorList>
            <consortium name="The Broad Institute Genomics Platform"/>
            <consortium name="The Broad Institute Genome Sequencing Center for Infectious Disease"/>
            <person name="Wu L."/>
            <person name="Ma J."/>
        </authorList>
    </citation>
    <scope>NUCLEOTIDE SEQUENCE [LARGE SCALE GENOMIC DNA]</scope>
    <source>
        <strain evidence="3">JCM 17064</strain>
    </source>
</reference>
<protein>
    <submittedName>
        <fullName evidence="2">Uncharacterized protein</fullName>
    </submittedName>
</protein>
<sequence>MKKFSKFIPMAALALGLVGALSSFTTSTEAKDAINIQGYLKANPFGTVCNTSIMCSDDGLQLCTVGSTQVWGKDASGNCVVELRRNHQ</sequence>
<gene>
    <name evidence="2" type="ORF">GCM10022386_07710</name>
</gene>
<organism evidence="2 3">
    <name type="scientific">Flavobacterium cheonhonense</name>
    <dbReference type="NCBI Taxonomy" id="706185"/>
    <lineage>
        <taxon>Bacteria</taxon>
        <taxon>Pseudomonadati</taxon>
        <taxon>Bacteroidota</taxon>
        <taxon>Flavobacteriia</taxon>
        <taxon>Flavobacteriales</taxon>
        <taxon>Flavobacteriaceae</taxon>
        <taxon>Flavobacterium</taxon>
    </lineage>
</organism>
<evidence type="ECO:0000313" key="3">
    <source>
        <dbReference type="Proteomes" id="UP001500968"/>
    </source>
</evidence>
<proteinExistence type="predicted"/>
<dbReference type="RefSeq" id="WP_324692155.1">
    <property type="nucleotide sequence ID" value="NZ_BAABCR010000012.1"/>
</dbReference>
<name>A0ABP7TIG8_9FLAO</name>
<evidence type="ECO:0000256" key="1">
    <source>
        <dbReference type="SAM" id="SignalP"/>
    </source>
</evidence>
<dbReference type="EMBL" id="BAABCR010000012">
    <property type="protein sequence ID" value="GAA4026824.1"/>
    <property type="molecule type" value="Genomic_DNA"/>
</dbReference>
<evidence type="ECO:0000313" key="2">
    <source>
        <dbReference type="EMBL" id="GAA4026824.1"/>
    </source>
</evidence>